<comment type="caution">
    <text evidence="1">The sequence shown here is derived from an EMBL/GenBank/DDBJ whole genome shotgun (WGS) entry which is preliminary data.</text>
</comment>
<gene>
    <name evidence="1" type="ORF">ACG04R_01060</name>
</gene>
<sequence length="138" mass="15756">MPYALTFSKQVEITDPDQYINDCCIGGDVVLDRLLPVLRARYGNDLQSNQEDWGWFAWFDEGPVKLAVDIFTDDHKNLQFQLLLTSRKPRLILRDIVEDGAELESLRELVVRELADWPVSSLTVQRSTRSTCLRSGAA</sequence>
<dbReference type="EMBL" id="JBIGIC010000001">
    <property type="protein sequence ID" value="MFG6485236.1"/>
    <property type="molecule type" value="Genomic_DNA"/>
</dbReference>
<organism evidence="1 2">
    <name type="scientific">Pelomonas candidula</name>
    <dbReference type="NCBI Taxonomy" id="3299025"/>
    <lineage>
        <taxon>Bacteria</taxon>
        <taxon>Pseudomonadati</taxon>
        <taxon>Pseudomonadota</taxon>
        <taxon>Betaproteobacteria</taxon>
        <taxon>Burkholderiales</taxon>
        <taxon>Sphaerotilaceae</taxon>
        <taxon>Roseateles</taxon>
    </lineage>
</organism>
<evidence type="ECO:0000313" key="1">
    <source>
        <dbReference type="EMBL" id="MFG6485236.1"/>
    </source>
</evidence>
<evidence type="ECO:0000313" key="2">
    <source>
        <dbReference type="Proteomes" id="UP001606134"/>
    </source>
</evidence>
<dbReference type="Proteomes" id="UP001606134">
    <property type="component" value="Unassembled WGS sequence"/>
</dbReference>
<proteinExistence type="predicted"/>
<protein>
    <submittedName>
        <fullName evidence="1">Uncharacterized protein</fullName>
    </submittedName>
</protein>
<keyword evidence="2" id="KW-1185">Reference proteome</keyword>
<reference evidence="1 2" key="1">
    <citation type="submission" date="2024-08" db="EMBL/GenBank/DDBJ databases">
        <authorList>
            <person name="Lu H."/>
        </authorList>
    </citation>
    <scope>NUCLEOTIDE SEQUENCE [LARGE SCALE GENOMIC DNA]</scope>
    <source>
        <strain evidence="1 2">BYS78W</strain>
    </source>
</reference>
<accession>A0ABW7H647</accession>
<name>A0ABW7H647_9BURK</name>